<keyword evidence="3" id="KW-1185">Reference proteome</keyword>
<sequence length="67" mass="7821">MKYSFQYMDADGDTPLRYDNAPHHRDVGRHHRHTHAGEVTKLDFTGLADLITDFQAEVNDIHDRRTN</sequence>
<dbReference type="Pfam" id="PF20126">
    <property type="entry name" value="TumE"/>
    <property type="match status" value="1"/>
</dbReference>
<feature type="region of interest" description="Disordered" evidence="1">
    <location>
        <begin position="14"/>
        <end position="34"/>
    </location>
</feature>
<protein>
    <submittedName>
        <fullName evidence="2">Uncharacterized protein</fullName>
    </submittedName>
</protein>
<dbReference type="InterPro" id="IPR045397">
    <property type="entry name" value="TumE-like"/>
</dbReference>
<name>A0A8J7ULZ4_9EURY</name>
<evidence type="ECO:0000313" key="2">
    <source>
        <dbReference type="EMBL" id="MBP1901594.1"/>
    </source>
</evidence>
<proteinExistence type="predicted"/>
<gene>
    <name evidence="2" type="ORF">J2744_001270</name>
</gene>
<accession>A0A8J7ULZ4</accession>
<feature type="compositionally biased region" description="Basic and acidic residues" evidence="1">
    <location>
        <begin position="14"/>
        <end position="25"/>
    </location>
</feature>
<comment type="caution">
    <text evidence="2">The sequence shown here is derived from an EMBL/GenBank/DDBJ whole genome shotgun (WGS) entry which is preliminary data.</text>
</comment>
<evidence type="ECO:0000313" key="3">
    <source>
        <dbReference type="Proteomes" id="UP000770586"/>
    </source>
</evidence>
<reference evidence="2 3" key="1">
    <citation type="submission" date="2021-03" db="EMBL/GenBank/DDBJ databases">
        <title>Genomic Encyclopedia of Type Strains, Phase IV (KMG-IV): sequencing the most valuable type-strain genomes for metagenomic binning, comparative biology and taxonomic classification.</title>
        <authorList>
            <person name="Goeker M."/>
        </authorList>
    </citation>
    <scope>NUCLEOTIDE SEQUENCE [LARGE SCALE GENOMIC DNA]</scope>
    <source>
        <strain evidence="2 3">DSM 12287</strain>
    </source>
</reference>
<organism evidence="2 3">
    <name type="scientific">Halorubrum trapanicum</name>
    <dbReference type="NCBI Taxonomy" id="29284"/>
    <lineage>
        <taxon>Archaea</taxon>
        <taxon>Methanobacteriati</taxon>
        <taxon>Methanobacteriota</taxon>
        <taxon>Stenosarchaea group</taxon>
        <taxon>Halobacteria</taxon>
        <taxon>Halobacteriales</taxon>
        <taxon>Haloferacaceae</taxon>
        <taxon>Halorubrum</taxon>
    </lineage>
</organism>
<evidence type="ECO:0000256" key="1">
    <source>
        <dbReference type="SAM" id="MobiDB-lite"/>
    </source>
</evidence>
<dbReference type="Proteomes" id="UP000770586">
    <property type="component" value="Unassembled WGS sequence"/>
</dbReference>
<dbReference type="EMBL" id="JAGGKE010000004">
    <property type="protein sequence ID" value="MBP1901594.1"/>
    <property type="molecule type" value="Genomic_DNA"/>
</dbReference>
<dbReference type="AlphaFoldDB" id="A0A8J7ULZ4"/>